<keyword evidence="3" id="KW-1185">Reference proteome</keyword>
<dbReference type="Gene3D" id="1.20.1290.10">
    <property type="entry name" value="AhpD-like"/>
    <property type="match status" value="1"/>
</dbReference>
<proteinExistence type="predicted"/>
<dbReference type="SUPFAM" id="SSF69118">
    <property type="entry name" value="AhpD-like"/>
    <property type="match status" value="1"/>
</dbReference>
<sequence length="227" mass="24992">MYFRFQRLLHTMNVQALNLPLQSVVRISALTAVGNLGNLKAELKAGLDAGLTVNEIKEVLVHLYAYTGFPRSLNGISTFMAVLEDRKAQGVNDVVGKDASPLTNTTDDYERGRKILTELTQRPQTKPAPGFGEFAPRIDAFLKVHLFAHVFDSDVLNYQQRELVTISALAAMEGVQPQLQAHISMGLNVGISVPQLIEAFDVIEKNINKAQADAAKAILSKITEKEY</sequence>
<protein>
    <submittedName>
        <fullName evidence="2">Carboxymuconolactone decarboxylase family protein</fullName>
    </submittedName>
</protein>
<dbReference type="InterPro" id="IPR029032">
    <property type="entry name" value="AhpD-like"/>
</dbReference>
<evidence type="ECO:0000313" key="3">
    <source>
        <dbReference type="Proteomes" id="UP001217417"/>
    </source>
</evidence>
<feature type="domain" description="Carboxymuconolactone decarboxylase-like" evidence="1">
    <location>
        <begin position="14"/>
        <end position="74"/>
    </location>
</feature>
<dbReference type="RefSeq" id="XP_056041998.1">
    <property type="nucleotide sequence ID" value="XM_056188135.1"/>
</dbReference>
<reference evidence="2" key="1">
    <citation type="submission" date="2023-03" db="EMBL/GenBank/DDBJ databases">
        <title>Near-Complete genome sequence of Lipomyces tetrasporous NRRL Y-64009, an oleaginous yeast capable of growing on lignocellulosic hydrolysates.</title>
        <authorList>
            <consortium name="Lawrence Berkeley National Laboratory"/>
            <person name="Jagtap S.S."/>
            <person name="Liu J.-J."/>
            <person name="Walukiewicz H.E."/>
            <person name="Pangilinan J."/>
            <person name="Lipzen A."/>
            <person name="Ahrendt S."/>
            <person name="Koriabine M."/>
            <person name="Cobaugh K."/>
            <person name="Salamov A."/>
            <person name="Yoshinaga Y."/>
            <person name="Ng V."/>
            <person name="Daum C."/>
            <person name="Grigoriev I.V."/>
            <person name="Slininger P.J."/>
            <person name="Dien B.S."/>
            <person name="Jin Y.-S."/>
            <person name="Rao C.V."/>
        </authorList>
    </citation>
    <scope>NUCLEOTIDE SEQUENCE</scope>
    <source>
        <strain evidence="2">NRRL Y-64009</strain>
    </source>
</reference>
<gene>
    <name evidence="2" type="ORF">POJ06DRAFT_257340</name>
</gene>
<dbReference type="GeneID" id="80883301"/>
<organism evidence="2 3">
    <name type="scientific">Lipomyces tetrasporus</name>
    <dbReference type="NCBI Taxonomy" id="54092"/>
    <lineage>
        <taxon>Eukaryota</taxon>
        <taxon>Fungi</taxon>
        <taxon>Dikarya</taxon>
        <taxon>Ascomycota</taxon>
        <taxon>Saccharomycotina</taxon>
        <taxon>Lipomycetes</taxon>
        <taxon>Lipomycetales</taxon>
        <taxon>Lipomycetaceae</taxon>
        <taxon>Lipomyces</taxon>
    </lineage>
</organism>
<accession>A0AAD7QNK8</accession>
<dbReference type="PANTHER" id="PTHR33570:SF2">
    <property type="entry name" value="CARBOXYMUCONOLACTONE DECARBOXYLASE-LIKE DOMAIN-CONTAINING PROTEIN"/>
    <property type="match status" value="1"/>
</dbReference>
<dbReference type="InterPro" id="IPR052512">
    <property type="entry name" value="4CMD/NDH-1_regulator"/>
</dbReference>
<evidence type="ECO:0000259" key="1">
    <source>
        <dbReference type="Pfam" id="PF02627"/>
    </source>
</evidence>
<dbReference type="AlphaFoldDB" id="A0AAD7QNK8"/>
<evidence type="ECO:0000313" key="2">
    <source>
        <dbReference type="EMBL" id="KAJ8098548.1"/>
    </source>
</evidence>
<dbReference type="Pfam" id="PF02627">
    <property type="entry name" value="CMD"/>
    <property type="match status" value="1"/>
</dbReference>
<comment type="caution">
    <text evidence="2">The sequence shown here is derived from an EMBL/GenBank/DDBJ whole genome shotgun (WGS) entry which is preliminary data.</text>
</comment>
<dbReference type="EMBL" id="JARPMG010000008">
    <property type="protein sequence ID" value="KAJ8098548.1"/>
    <property type="molecule type" value="Genomic_DNA"/>
</dbReference>
<dbReference type="GO" id="GO:0051920">
    <property type="term" value="F:peroxiredoxin activity"/>
    <property type="evidence" value="ECO:0007669"/>
    <property type="project" value="InterPro"/>
</dbReference>
<dbReference type="PANTHER" id="PTHR33570">
    <property type="entry name" value="4-CARBOXYMUCONOLACTONE DECARBOXYLASE FAMILY PROTEIN"/>
    <property type="match status" value="1"/>
</dbReference>
<name>A0AAD7QNK8_9ASCO</name>
<dbReference type="InterPro" id="IPR003779">
    <property type="entry name" value="CMD-like"/>
</dbReference>
<dbReference type="Proteomes" id="UP001217417">
    <property type="component" value="Unassembled WGS sequence"/>
</dbReference>